<accession>A0A6J5GYM5</accession>
<dbReference type="PANTHER" id="PTHR30632">
    <property type="entry name" value="MOLYBDATE-BINDING PERIPLASMIC PROTEIN"/>
    <property type="match status" value="1"/>
</dbReference>
<dbReference type="GO" id="GO:0015689">
    <property type="term" value="P:molybdate ion transport"/>
    <property type="evidence" value="ECO:0007669"/>
    <property type="project" value="TreeGrafter"/>
</dbReference>
<name>A0A6J5GYM5_9BURK</name>
<sequence length="235" mass="24209">MVSGQTVRTPITGISSMATRLVLAELAAAYERLAGQPVAIESVGGVDAARRIQEGESFDIVVLAVDALDRLAAAGRVDPASRVALARSGIAIAVAAGQRRPDVSTEAALRDAILSVRGIGYSTGPSGAHLKRLFERWGIAETIAPRIVQAPPGVPVGVLVARGEVALGFQQLSELIHLPGIDVVGALPPEAQSITVFAAAICAATPQREAARALLAFLTSREADGAKLQNGMEPA</sequence>
<proteinExistence type="predicted"/>
<dbReference type="AlphaFoldDB" id="A0A6J5GYM5"/>
<dbReference type="EMBL" id="CADIKI010000027">
    <property type="protein sequence ID" value="CAB3808646.1"/>
    <property type="molecule type" value="Genomic_DNA"/>
</dbReference>
<dbReference type="Gene3D" id="3.40.190.10">
    <property type="entry name" value="Periplasmic binding protein-like II"/>
    <property type="match status" value="2"/>
</dbReference>
<dbReference type="GO" id="GO:0030973">
    <property type="term" value="F:molybdate ion binding"/>
    <property type="evidence" value="ECO:0007669"/>
    <property type="project" value="TreeGrafter"/>
</dbReference>
<dbReference type="InterPro" id="IPR050682">
    <property type="entry name" value="ModA/WtpA"/>
</dbReference>
<dbReference type="GO" id="GO:0047614">
    <property type="term" value="F:aconitate delta-isomerase activity"/>
    <property type="evidence" value="ECO:0007669"/>
    <property type="project" value="UniProtKB-EC"/>
</dbReference>
<keyword evidence="2" id="KW-1185">Reference proteome</keyword>
<dbReference type="Proteomes" id="UP000494252">
    <property type="component" value="Unassembled WGS sequence"/>
</dbReference>
<keyword evidence="1" id="KW-0413">Isomerase</keyword>
<reference evidence="1 2" key="1">
    <citation type="submission" date="2020-04" db="EMBL/GenBank/DDBJ databases">
        <authorList>
            <person name="De Canck E."/>
        </authorList>
    </citation>
    <scope>NUCLEOTIDE SEQUENCE [LARGE SCALE GENOMIC DNA]</scope>
    <source>
        <strain evidence="1 2">LMG 27177</strain>
    </source>
</reference>
<dbReference type="Pfam" id="PF13531">
    <property type="entry name" value="SBP_bac_11"/>
    <property type="match status" value="1"/>
</dbReference>
<evidence type="ECO:0000313" key="1">
    <source>
        <dbReference type="EMBL" id="CAB3808646.1"/>
    </source>
</evidence>
<dbReference type="SUPFAM" id="SSF53850">
    <property type="entry name" value="Periplasmic binding protein-like II"/>
    <property type="match status" value="1"/>
</dbReference>
<organism evidence="1 2">
    <name type="scientific">Paraburkholderia fynbosensis</name>
    <dbReference type="NCBI Taxonomy" id="1200993"/>
    <lineage>
        <taxon>Bacteria</taxon>
        <taxon>Pseudomonadati</taxon>
        <taxon>Pseudomonadota</taxon>
        <taxon>Betaproteobacteria</taxon>
        <taxon>Burkholderiales</taxon>
        <taxon>Burkholderiaceae</taxon>
        <taxon>Paraburkholderia</taxon>
    </lineage>
</organism>
<dbReference type="RefSeq" id="WP_175165663.1">
    <property type="nucleotide sequence ID" value="NZ_CADIKI010000027.1"/>
</dbReference>
<dbReference type="EC" id="5.3.3.7" evidence="1"/>
<evidence type="ECO:0000313" key="2">
    <source>
        <dbReference type="Proteomes" id="UP000494252"/>
    </source>
</evidence>
<dbReference type="PANTHER" id="PTHR30632:SF11">
    <property type="entry name" value="BLR4797 PROTEIN"/>
    <property type="match status" value="1"/>
</dbReference>
<protein>
    <submittedName>
        <fullName evidence="1">Aconitate isomerase</fullName>
        <ecNumber evidence="1">5.3.3.7</ecNumber>
    </submittedName>
</protein>
<gene>
    <name evidence="1" type="primary">ais_2</name>
    <name evidence="1" type="ORF">LMG27177_06606</name>
</gene>